<gene>
    <name evidence="1" type="ORF">L916_21454</name>
</gene>
<evidence type="ECO:0000313" key="1">
    <source>
        <dbReference type="EMBL" id="ETL24556.1"/>
    </source>
</evidence>
<sequence length="30" mass="3403">MSLHLGLIRPVKFTVNSLREIISWSMITCG</sequence>
<proteinExistence type="predicted"/>
<dbReference type="AlphaFoldDB" id="W2HRS9"/>
<name>W2HRS9_PHYNI</name>
<protein>
    <submittedName>
        <fullName evidence="1">Uncharacterized protein</fullName>
    </submittedName>
</protein>
<organism evidence="1">
    <name type="scientific">Phytophthora nicotianae</name>
    <name type="common">Potato buckeye rot agent</name>
    <name type="synonym">Phytophthora parasitica</name>
    <dbReference type="NCBI Taxonomy" id="4792"/>
    <lineage>
        <taxon>Eukaryota</taxon>
        <taxon>Sar</taxon>
        <taxon>Stramenopiles</taxon>
        <taxon>Oomycota</taxon>
        <taxon>Peronosporomycetes</taxon>
        <taxon>Peronosporales</taxon>
        <taxon>Peronosporaceae</taxon>
        <taxon>Phytophthora</taxon>
    </lineage>
</organism>
<accession>W2HRS9</accession>
<reference evidence="1" key="1">
    <citation type="submission" date="2013-11" db="EMBL/GenBank/DDBJ databases">
        <title>The Genome Sequence of Phytophthora parasitica CJ05E6.</title>
        <authorList>
            <consortium name="The Broad Institute Genomics Platform"/>
            <person name="Russ C."/>
            <person name="Tyler B."/>
            <person name="Panabieres F."/>
            <person name="Shan W."/>
            <person name="Tripathy S."/>
            <person name="Grunwald N."/>
            <person name="Machado M."/>
            <person name="Johnson C.S."/>
            <person name="Arredondo F."/>
            <person name="Hong C."/>
            <person name="Coffey M."/>
            <person name="Young S.K."/>
            <person name="Zeng Q."/>
            <person name="Gargeya S."/>
            <person name="Fitzgerald M."/>
            <person name="Abouelleil A."/>
            <person name="Alvarado L."/>
            <person name="Chapman S.B."/>
            <person name="Gainer-Dewar J."/>
            <person name="Goldberg J."/>
            <person name="Griggs A."/>
            <person name="Gujja S."/>
            <person name="Hansen M."/>
            <person name="Howarth C."/>
            <person name="Imamovic A."/>
            <person name="Ireland A."/>
            <person name="Larimer J."/>
            <person name="McCowan C."/>
            <person name="Murphy C."/>
            <person name="Pearson M."/>
            <person name="Poon T.W."/>
            <person name="Priest M."/>
            <person name="Roberts A."/>
            <person name="Saif S."/>
            <person name="Shea T."/>
            <person name="Sykes S."/>
            <person name="Wortman J."/>
            <person name="Nusbaum C."/>
            <person name="Birren B."/>
        </authorList>
    </citation>
    <scope>NUCLEOTIDE SEQUENCE [LARGE SCALE GENOMIC DNA]</scope>
    <source>
        <strain evidence="1">CJ05E6</strain>
    </source>
</reference>
<dbReference type="Proteomes" id="UP000053864">
    <property type="component" value="Unassembled WGS sequence"/>
</dbReference>
<dbReference type="EMBL" id="KI676732">
    <property type="protein sequence ID" value="ETL24556.1"/>
    <property type="molecule type" value="Genomic_DNA"/>
</dbReference>